<gene>
    <name evidence="1" type="ORF">CSKR_100199</name>
</gene>
<keyword evidence="2" id="KW-1185">Reference proteome</keyword>
<organism evidence="1 2">
    <name type="scientific">Clonorchis sinensis</name>
    <name type="common">Chinese liver fluke</name>
    <dbReference type="NCBI Taxonomy" id="79923"/>
    <lineage>
        <taxon>Eukaryota</taxon>
        <taxon>Metazoa</taxon>
        <taxon>Spiralia</taxon>
        <taxon>Lophotrochozoa</taxon>
        <taxon>Platyhelminthes</taxon>
        <taxon>Trematoda</taxon>
        <taxon>Digenea</taxon>
        <taxon>Opisthorchiida</taxon>
        <taxon>Opisthorchiata</taxon>
        <taxon>Opisthorchiidae</taxon>
        <taxon>Clonorchis</taxon>
    </lineage>
</organism>
<dbReference type="InParanoid" id="A0A419PPR6"/>
<evidence type="ECO:0000313" key="1">
    <source>
        <dbReference type="EMBL" id="KAG5442215.1"/>
    </source>
</evidence>
<evidence type="ECO:0000313" key="2">
    <source>
        <dbReference type="Proteomes" id="UP000286415"/>
    </source>
</evidence>
<proteinExistence type="predicted"/>
<dbReference type="Proteomes" id="UP000286415">
    <property type="component" value="Unassembled WGS sequence"/>
</dbReference>
<sequence>RRETLFISDDLHRPLTVDFSGGNEMPWGPNFVIFCELSLLESTWPSVGVAASFLVEQISLPGRDSGKSCGNLAGTFDHFTEDPP</sequence>
<name>A0A419PPR6_CLOSI</name>
<reference evidence="1 2" key="1">
    <citation type="journal article" date="2018" name="Biotechnol. Adv.">
        <title>Improved genomic resources and new bioinformatic workflow for the carcinogenic parasite Clonorchis sinensis: Biotechnological implications.</title>
        <authorList>
            <person name="Wang D."/>
            <person name="Korhonen P.K."/>
            <person name="Gasser R.B."/>
            <person name="Young N.D."/>
        </authorList>
    </citation>
    <scope>NUCLEOTIDE SEQUENCE [LARGE SCALE GENOMIC DNA]</scope>
    <source>
        <strain evidence="1">Cs-k2</strain>
    </source>
</reference>
<dbReference type="EMBL" id="NIRI02000076">
    <property type="protein sequence ID" value="KAG5442215.1"/>
    <property type="molecule type" value="Genomic_DNA"/>
</dbReference>
<accession>A0A419PPR6</accession>
<protein>
    <submittedName>
        <fullName evidence="1">Uncharacterized protein</fullName>
    </submittedName>
</protein>
<dbReference type="AlphaFoldDB" id="A0A419PPR6"/>
<comment type="caution">
    <text evidence="1">The sequence shown here is derived from an EMBL/GenBank/DDBJ whole genome shotgun (WGS) entry which is preliminary data.</text>
</comment>
<reference evidence="1 2" key="2">
    <citation type="journal article" date="2021" name="Genomics">
        <title>High-quality reference genome for Clonorchis sinensis.</title>
        <authorList>
            <person name="Young N.D."/>
            <person name="Stroehlein A.J."/>
            <person name="Kinkar L."/>
            <person name="Wang T."/>
            <person name="Sohn W.M."/>
            <person name="Chang B.C.H."/>
            <person name="Kaur P."/>
            <person name="Weisz D."/>
            <person name="Dudchenko O."/>
            <person name="Aiden E.L."/>
            <person name="Korhonen P.K."/>
            <person name="Gasser R.B."/>
        </authorList>
    </citation>
    <scope>NUCLEOTIDE SEQUENCE [LARGE SCALE GENOMIC DNA]</scope>
    <source>
        <strain evidence="1">Cs-k2</strain>
    </source>
</reference>
<feature type="non-terminal residue" evidence="1">
    <location>
        <position position="1"/>
    </location>
</feature>